<keyword evidence="3" id="KW-0597">Phosphoprotein</keyword>
<evidence type="ECO:0000256" key="1">
    <source>
        <dbReference type="ARBA" id="ARBA00004651"/>
    </source>
</evidence>
<feature type="domain" description="PAS" evidence="13">
    <location>
        <begin position="328"/>
        <end position="391"/>
    </location>
</feature>
<dbReference type="SMART" id="SM00052">
    <property type="entry name" value="EAL"/>
    <property type="match status" value="1"/>
</dbReference>
<dbReference type="InterPro" id="IPR033479">
    <property type="entry name" value="dCache_1"/>
</dbReference>
<dbReference type="InterPro" id="IPR001633">
    <property type="entry name" value="EAL_dom"/>
</dbReference>
<evidence type="ECO:0000256" key="2">
    <source>
        <dbReference type="ARBA" id="ARBA00022475"/>
    </source>
</evidence>
<evidence type="ECO:0000256" key="4">
    <source>
        <dbReference type="ARBA" id="ARBA00022679"/>
    </source>
</evidence>
<evidence type="ECO:0000256" key="3">
    <source>
        <dbReference type="ARBA" id="ARBA00022553"/>
    </source>
</evidence>
<dbReference type="Pfam" id="PF00563">
    <property type="entry name" value="EAL"/>
    <property type="match status" value="1"/>
</dbReference>
<evidence type="ECO:0000256" key="5">
    <source>
        <dbReference type="ARBA" id="ARBA00022692"/>
    </source>
</evidence>
<keyword evidence="8" id="KW-0067">ATP-binding</keyword>
<keyword evidence="11 12" id="KW-0472">Membrane</keyword>
<keyword evidence="4" id="KW-0808">Transferase</keyword>
<evidence type="ECO:0000256" key="10">
    <source>
        <dbReference type="ARBA" id="ARBA00023012"/>
    </source>
</evidence>
<keyword evidence="6" id="KW-0547">Nucleotide-binding</keyword>
<dbReference type="InterPro" id="IPR000160">
    <property type="entry name" value="GGDEF_dom"/>
</dbReference>
<dbReference type="RefSeq" id="WP_205213903.1">
    <property type="nucleotide sequence ID" value="NZ_JAFFZP010000023.1"/>
</dbReference>
<dbReference type="Gene3D" id="3.20.20.450">
    <property type="entry name" value="EAL domain"/>
    <property type="match status" value="1"/>
</dbReference>
<evidence type="ECO:0000256" key="6">
    <source>
        <dbReference type="ARBA" id="ARBA00022741"/>
    </source>
</evidence>
<keyword evidence="10" id="KW-0902">Two-component regulatory system</keyword>
<dbReference type="Pfam" id="PF02743">
    <property type="entry name" value="dCache_1"/>
    <property type="match status" value="1"/>
</dbReference>
<comment type="caution">
    <text evidence="16">The sequence shown here is derived from an EMBL/GenBank/DDBJ whole genome shotgun (WGS) entry which is preliminary data.</text>
</comment>
<keyword evidence="17" id="KW-1185">Reference proteome</keyword>
<dbReference type="InterPro" id="IPR052155">
    <property type="entry name" value="Biofilm_reg_signaling"/>
</dbReference>
<gene>
    <name evidence="16" type="ORF">JW498_14225</name>
</gene>
<dbReference type="PROSITE" id="PS50887">
    <property type="entry name" value="GGDEF"/>
    <property type="match status" value="1"/>
</dbReference>
<dbReference type="InterPro" id="IPR035919">
    <property type="entry name" value="EAL_sf"/>
</dbReference>
<dbReference type="EMBL" id="JAFFZP010000023">
    <property type="protein sequence ID" value="MBN0988525.1"/>
    <property type="molecule type" value="Genomic_DNA"/>
</dbReference>
<evidence type="ECO:0000256" key="8">
    <source>
        <dbReference type="ARBA" id="ARBA00022840"/>
    </source>
</evidence>
<reference evidence="16 17" key="1">
    <citation type="submission" date="2021-02" db="EMBL/GenBank/DDBJ databases">
        <title>A novel species of genus Amphritea isolated from a fishpond in China.</title>
        <authorList>
            <person name="Lu H."/>
        </authorList>
    </citation>
    <scope>NUCLEOTIDE SEQUENCE [LARGE SCALE GENOMIC DNA]</scope>
    <source>
        <strain evidence="16 17">RP18W</strain>
    </source>
</reference>
<dbReference type="Gene3D" id="3.30.450.20">
    <property type="entry name" value="PAS domain"/>
    <property type="match status" value="3"/>
</dbReference>
<feature type="domain" description="GGDEF" evidence="15">
    <location>
        <begin position="477"/>
        <end position="610"/>
    </location>
</feature>
<dbReference type="Pfam" id="PF13426">
    <property type="entry name" value="PAS_9"/>
    <property type="match status" value="1"/>
</dbReference>
<evidence type="ECO:0000256" key="12">
    <source>
        <dbReference type="SAM" id="Phobius"/>
    </source>
</evidence>
<dbReference type="SMART" id="SM00091">
    <property type="entry name" value="PAS"/>
    <property type="match status" value="1"/>
</dbReference>
<dbReference type="InterPro" id="IPR043128">
    <property type="entry name" value="Rev_trsase/Diguanyl_cyclase"/>
</dbReference>
<dbReference type="InterPro" id="IPR000014">
    <property type="entry name" value="PAS"/>
</dbReference>
<keyword evidence="2" id="KW-1003">Cell membrane</keyword>
<dbReference type="NCBIfam" id="TIGR00254">
    <property type="entry name" value="GGDEF"/>
    <property type="match status" value="1"/>
</dbReference>
<dbReference type="InterPro" id="IPR035965">
    <property type="entry name" value="PAS-like_dom_sf"/>
</dbReference>
<dbReference type="InterPro" id="IPR029787">
    <property type="entry name" value="Nucleotide_cyclase"/>
</dbReference>
<dbReference type="PROSITE" id="PS50112">
    <property type="entry name" value="PAS"/>
    <property type="match status" value="1"/>
</dbReference>
<dbReference type="CDD" id="cd00130">
    <property type="entry name" value="PAS"/>
    <property type="match status" value="1"/>
</dbReference>
<dbReference type="Gene3D" id="3.30.70.270">
    <property type="match status" value="1"/>
</dbReference>
<keyword evidence="5 12" id="KW-0812">Transmembrane</keyword>
<dbReference type="SUPFAM" id="SSF141868">
    <property type="entry name" value="EAL domain-like"/>
    <property type="match status" value="1"/>
</dbReference>
<dbReference type="Proteomes" id="UP000760472">
    <property type="component" value="Unassembled WGS sequence"/>
</dbReference>
<dbReference type="CDD" id="cd12914">
    <property type="entry name" value="PDC1_DGC_like"/>
    <property type="match status" value="1"/>
</dbReference>
<dbReference type="Pfam" id="PF00990">
    <property type="entry name" value="GGDEF"/>
    <property type="match status" value="1"/>
</dbReference>
<dbReference type="SMART" id="SM00267">
    <property type="entry name" value="GGDEF"/>
    <property type="match status" value="1"/>
</dbReference>
<dbReference type="SUPFAM" id="SSF103190">
    <property type="entry name" value="Sensory domain-like"/>
    <property type="match status" value="1"/>
</dbReference>
<keyword evidence="7" id="KW-0418">Kinase</keyword>
<evidence type="ECO:0000259" key="15">
    <source>
        <dbReference type="PROSITE" id="PS50887"/>
    </source>
</evidence>
<comment type="subcellular location">
    <subcellularLocation>
        <location evidence="1">Cell membrane</location>
        <topology evidence="1">Multi-pass membrane protein</topology>
    </subcellularLocation>
</comment>
<accession>A0ABS2W9Z3</accession>
<feature type="domain" description="EAL" evidence="14">
    <location>
        <begin position="619"/>
        <end position="873"/>
    </location>
</feature>
<dbReference type="CDD" id="cd01948">
    <property type="entry name" value="EAL"/>
    <property type="match status" value="1"/>
</dbReference>
<name>A0ABS2W9Z3_9GAMM</name>
<evidence type="ECO:0000256" key="7">
    <source>
        <dbReference type="ARBA" id="ARBA00022777"/>
    </source>
</evidence>
<dbReference type="PANTHER" id="PTHR44757">
    <property type="entry name" value="DIGUANYLATE CYCLASE DGCP"/>
    <property type="match status" value="1"/>
</dbReference>
<protein>
    <submittedName>
        <fullName evidence="16">EAL domain-containing protein</fullName>
    </submittedName>
</protein>
<evidence type="ECO:0000256" key="9">
    <source>
        <dbReference type="ARBA" id="ARBA00022989"/>
    </source>
</evidence>
<dbReference type="InterPro" id="IPR029151">
    <property type="entry name" value="Sensor-like_sf"/>
</dbReference>
<evidence type="ECO:0000256" key="11">
    <source>
        <dbReference type="ARBA" id="ARBA00023136"/>
    </source>
</evidence>
<evidence type="ECO:0000313" key="17">
    <source>
        <dbReference type="Proteomes" id="UP000760472"/>
    </source>
</evidence>
<feature type="transmembrane region" description="Helical" evidence="12">
    <location>
        <begin position="288"/>
        <end position="308"/>
    </location>
</feature>
<dbReference type="NCBIfam" id="TIGR00229">
    <property type="entry name" value="sensory_box"/>
    <property type="match status" value="1"/>
</dbReference>
<dbReference type="PANTHER" id="PTHR44757:SF2">
    <property type="entry name" value="BIOFILM ARCHITECTURE MAINTENANCE PROTEIN MBAA"/>
    <property type="match status" value="1"/>
</dbReference>
<organism evidence="16 17">
    <name type="scientific">Amphritea pacifica</name>
    <dbReference type="NCBI Taxonomy" id="2811233"/>
    <lineage>
        <taxon>Bacteria</taxon>
        <taxon>Pseudomonadati</taxon>
        <taxon>Pseudomonadota</taxon>
        <taxon>Gammaproteobacteria</taxon>
        <taxon>Oceanospirillales</taxon>
        <taxon>Oceanospirillaceae</taxon>
        <taxon>Amphritea</taxon>
    </lineage>
</organism>
<evidence type="ECO:0000259" key="14">
    <source>
        <dbReference type="PROSITE" id="PS50883"/>
    </source>
</evidence>
<sequence length="881" mass="99686">MKARAVLFALTILCCLVAATGVIANYLNLVSYSERDAQRNGENTVDLLQHELDAVFDGYYRQVAFQAVLPEIQSYLLGEHSDVTPLLNHVCTQSGASLCYILDKQGFFVAANDFQFKAQTLNQNFAFRPYFKEAVASGASVYPALGTSTHERGFYFSHRVLDTDGQFLGVVVNKYPLQPLERISWQHAGHVVLLDRNGIIFASNRPDWVFSSLLPLDPMQQAAIQQTGQYGTLPETPVKFKWLSDGVIQVASDEHFRAYQASVKYLPGWSLTYLDSTELSPLSSRRSLWLWLMTGFSLVVIGMVSFLYRQGSRQILLRQQAEAGLKRSETRLQQLSQVSTEAIIMHRGGQILDCNPVAEEMFGYKRRELINLPLLQLFKTEHQQDVEQYYNHDEPGFEAEAIRADGVLFPVEVSYQFTQIDGESVGMSCLRDISERKEYEHRVQYQAQFDALTNLPNRKLMRARLNRSIINAQSKGNLVILMFIDLDDFKKINDTLGHEVGDELLVMVARRLQDAVREDDTLARYGGDEFILLLENQDNLYNAEIVAQKILKMLAMAFQIQQRSFYISGSIGIAVSPGDGVDPDELLKKADTAMYRVKEQGRNGFSFYSPEMNDYVLGRLEVEQQLRGALEHNEFCMHYQPIYCLNRKKVIGAEALIRWNNPSLGLVSPEQFIPVAEQTGLILPIGEWIIREVCEQGVRWRHSLDEDYRIALNVSPRQFRDGQIVPVLLRIFEETGFDPSCLEIEITEGLLVRNDDSTAQTLSQLKSLGISLSMDDFGTGYSSLSYLKQFPFDVIKIDRTFVRDLADDPGDQQLVTAALAMAKGMGLKVIAEGVENQFQMDFLASAGCDALQGYYLGRPVTAEEFQEKIIPPAEFRKMLEV</sequence>
<evidence type="ECO:0000259" key="13">
    <source>
        <dbReference type="PROSITE" id="PS50112"/>
    </source>
</evidence>
<proteinExistence type="predicted"/>
<keyword evidence="9 12" id="KW-1133">Transmembrane helix</keyword>
<evidence type="ECO:0000313" key="16">
    <source>
        <dbReference type="EMBL" id="MBN0988525.1"/>
    </source>
</evidence>
<dbReference type="PROSITE" id="PS50883">
    <property type="entry name" value="EAL"/>
    <property type="match status" value="1"/>
</dbReference>
<dbReference type="SUPFAM" id="SSF55073">
    <property type="entry name" value="Nucleotide cyclase"/>
    <property type="match status" value="1"/>
</dbReference>
<dbReference type="SUPFAM" id="SSF55785">
    <property type="entry name" value="PYP-like sensor domain (PAS domain)"/>
    <property type="match status" value="1"/>
</dbReference>
<dbReference type="CDD" id="cd01949">
    <property type="entry name" value="GGDEF"/>
    <property type="match status" value="1"/>
</dbReference>